<dbReference type="RefSeq" id="WP_184483147.1">
    <property type="nucleotide sequence ID" value="NZ_JACHIV010000001.1"/>
</dbReference>
<reference evidence="3 4" key="1">
    <citation type="submission" date="2020-08" db="EMBL/GenBank/DDBJ databases">
        <title>Sequencing the genomes of 1000 actinobacteria strains.</title>
        <authorList>
            <person name="Klenk H.-P."/>
        </authorList>
    </citation>
    <scope>NUCLEOTIDE SEQUENCE [LARGE SCALE GENOMIC DNA]</scope>
    <source>
        <strain evidence="3 4">DSM 45582</strain>
    </source>
</reference>
<dbReference type="Gene3D" id="1.10.287.1060">
    <property type="entry name" value="ESAT-6-like"/>
    <property type="match status" value="1"/>
</dbReference>
<dbReference type="EMBL" id="JACHIV010000001">
    <property type="protein sequence ID" value="MBB5072070.1"/>
    <property type="molecule type" value="Genomic_DNA"/>
</dbReference>
<proteinExistence type="inferred from homology"/>
<comment type="caution">
    <text evidence="3">The sequence shown here is derived from an EMBL/GenBank/DDBJ whole genome shotgun (WGS) entry which is preliminary data.</text>
</comment>
<name>A0A840NJL6_9PSEU</name>
<accession>A0A840NJL6</accession>
<dbReference type="AlphaFoldDB" id="A0A840NJL6"/>
<dbReference type="InterPro" id="IPR010310">
    <property type="entry name" value="T7SS_ESAT-6-like"/>
</dbReference>
<evidence type="ECO:0000313" key="4">
    <source>
        <dbReference type="Proteomes" id="UP000580474"/>
    </source>
</evidence>
<gene>
    <name evidence="3" type="ORF">BJ969_005158</name>
</gene>
<evidence type="ECO:0000313" key="3">
    <source>
        <dbReference type="EMBL" id="MBB5072070.1"/>
    </source>
</evidence>
<keyword evidence="4" id="KW-1185">Reference proteome</keyword>
<dbReference type="Pfam" id="PF06013">
    <property type="entry name" value="WXG100"/>
    <property type="match status" value="1"/>
</dbReference>
<dbReference type="InterPro" id="IPR036689">
    <property type="entry name" value="ESAT-6-like_sf"/>
</dbReference>
<evidence type="ECO:0000256" key="1">
    <source>
        <dbReference type="RuleBase" id="RU362001"/>
    </source>
</evidence>
<protein>
    <recommendedName>
        <fullName evidence="1">ESAT-6-like protein</fullName>
    </recommendedName>
</protein>
<dbReference type="Proteomes" id="UP000580474">
    <property type="component" value="Unassembled WGS sequence"/>
</dbReference>
<comment type="similarity">
    <text evidence="1">Belongs to the WXG100 family.</text>
</comment>
<evidence type="ECO:0000256" key="2">
    <source>
        <dbReference type="SAM" id="MobiDB-lite"/>
    </source>
</evidence>
<organism evidence="3 4">
    <name type="scientific">Saccharopolyspora gloriosae</name>
    <dbReference type="NCBI Taxonomy" id="455344"/>
    <lineage>
        <taxon>Bacteria</taxon>
        <taxon>Bacillati</taxon>
        <taxon>Actinomycetota</taxon>
        <taxon>Actinomycetes</taxon>
        <taxon>Pseudonocardiales</taxon>
        <taxon>Pseudonocardiaceae</taxon>
        <taxon>Saccharopolyspora</taxon>
    </lineage>
</organism>
<dbReference type="SUPFAM" id="SSF140453">
    <property type="entry name" value="EsxAB dimer-like"/>
    <property type="match status" value="1"/>
</dbReference>
<dbReference type="NCBIfam" id="TIGR03930">
    <property type="entry name" value="WXG100_ESAT6"/>
    <property type="match status" value="1"/>
</dbReference>
<sequence length="103" mass="11037">MSGMGTDADLMAKAAGQVEEVRGNVETAVSTLEGQIQPVLTSWKGGASDVFRRLMDAFNENAKTINQKLGEISENIQTSGQAYTQNEEEQAQEISKIEGMLGG</sequence>
<feature type="region of interest" description="Disordered" evidence="2">
    <location>
        <begin position="80"/>
        <end position="103"/>
    </location>
</feature>